<accession>A0A919N5K6</accession>
<evidence type="ECO:0000313" key="1">
    <source>
        <dbReference type="EMBL" id="GIF04739.1"/>
    </source>
</evidence>
<sequence length="92" mass="10895">MVDWSEEEYVECLREERRRFAWVMQHYGNLDAVQAEMAAEKRYPFEASAAPYRGLIFHDEAWHWAMLAIHGDAYWVSHPHLAEPPAEYESPD</sequence>
<comment type="caution">
    <text evidence="1">The sequence shown here is derived from an EMBL/GenBank/DDBJ whole genome shotgun (WGS) entry which is preliminary data.</text>
</comment>
<dbReference type="RefSeq" id="WP_203678706.1">
    <property type="nucleotide sequence ID" value="NZ_BOMW01000020.1"/>
</dbReference>
<reference evidence="1" key="1">
    <citation type="submission" date="2021-01" db="EMBL/GenBank/DDBJ databases">
        <title>Whole genome shotgun sequence of Actinoplanes siamensis NBRC 109076.</title>
        <authorList>
            <person name="Komaki H."/>
            <person name="Tamura T."/>
        </authorList>
    </citation>
    <scope>NUCLEOTIDE SEQUENCE</scope>
    <source>
        <strain evidence="1">NBRC 109076</strain>
    </source>
</reference>
<gene>
    <name evidence="1" type="ORF">Asi03nite_22770</name>
</gene>
<dbReference type="EMBL" id="BOMW01000020">
    <property type="protein sequence ID" value="GIF04739.1"/>
    <property type="molecule type" value="Genomic_DNA"/>
</dbReference>
<name>A0A919N5K6_9ACTN</name>
<keyword evidence="2" id="KW-1185">Reference proteome</keyword>
<dbReference type="AlphaFoldDB" id="A0A919N5K6"/>
<protein>
    <submittedName>
        <fullName evidence="1">Uncharacterized protein</fullName>
    </submittedName>
</protein>
<evidence type="ECO:0000313" key="2">
    <source>
        <dbReference type="Proteomes" id="UP000629619"/>
    </source>
</evidence>
<proteinExistence type="predicted"/>
<dbReference type="Proteomes" id="UP000629619">
    <property type="component" value="Unassembled WGS sequence"/>
</dbReference>
<organism evidence="1 2">
    <name type="scientific">Actinoplanes siamensis</name>
    <dbReference type="NCBI Taxonomy" id="1223317"/>
    <lineage>
        <taxon>Bacteria</taxon>
        <taxon>Bacillati</taxon>
        <taxon>Actinomycetota</taxon>
        <taxon>Actinomycetes</taxon>
        <taxon>Micromonosporales</taxon>
        <taxon>Micromonosporaceae</taxon>
        <taxon>Actinoplanes</taxon>
    </lineage>
</organism>